<dbReference type="EMBL" id="BMAU01021357">
    <property type="protein sequence ID" value="GFY21016.1"/>
    <property type="molecule type" value="Genomic_DNA"/>
</dbReference>
<reference evidence="1" key="1">
    <citation type="submission" date="2020-08" db="EMBL/GenBank/DDBJ databases">
        <title>Multicomponent nature underlies the extraordinary mechanical properties of spider dragline silk.</title>
        <authorList>
            <person name="Kono N."/>
            <person name="Nakamura H."/>
            <person name="Mori M."/>
            <person name="Yoshida Y."/>
            <person name="Ohtoshi R."/>
            <person name="Malay A.D."/>
            <person name="Moran D.A.P."/>
            <person name="Tomita M."/>
            <person name="Numata K."/>
            <person name="Arakawa K."/>
        </authorList>
    </citation>
    <scope>NUCLEOTIDE SEQUENCE</scope>
</reference>
<gene>
    <name evidence="1" type="primary">NCL1_55182</name>
    <name evidence="1" type="ORF">TNCV_3990601</name>
</gene>
<name>A0A8X6SZG3_TRICX</name>
<accession>A0A8X6SZG3</accession>
<dbReference type="Proteomes" id="UP000887159">
    <property type="component" value="Unassembled WGS sequence"/>
</dbReference>
<evidence type="ECO:0000313" key="2">
    <source>
        <dbReference type="Proteomes" id="UP000887159"/>
    </source>
</evidence>
<dbReference type="PANTHER" id="PTHR45823:SF1">
    <property type="entry name" value="T-SNARE COILED-COIL HOMOLOGY DOMAIN-CONTAINING PROTEIN"/>
    <property type="match status" value="1"/>
</dbReference>
<organism evidence="1 2">
    <name type="scientific">Trichonephila clavipes</name>
    <name type="common">Golden silk orbweaver</name>
    <name type="synonym">Nephila clavipes</name>
    <dbReference type="NCBI Taxonomy" id="2585209"/>
    <lineage>
        <taxon>Eukaryota</taxon>
        <taxon>Metazoa</taxon>
        <taxon>Ecdysozoa</taxon>
        <taxon>Arthropoda</taxon>
        <taxon>Chelicerata</taxon>
        <taxon>Arachnida</taxon>
        <taxon>Araneae</taxon>
        <taxon>Araneomorphae</taxon>
        <taxon>Entelegynae</taxon>
        <taxon>Araneoidea</taxon>
        <taxon>Nephilidae</taxon>
        <taxon>Trichonephila</taxon>
    </lineage>
</organism>
<dbReference type="PANTHER" id="PTHR45823">
    <property type="entry name" value="T-SNARE COILED-COIL HOMOLOGY DOMAIN-CONTAINING PROTEIN"/>
    <property type="match status" value="1"/>
</dbReference>
<sequence length="92" mass="10648">MNWEVFKTQFSIISEDNGWTEGAKACQLAASLRGEAVEVLQVLLDTERLNLKSLRNALDLRFGQKYSREYARLQMKTRLQKPEKACRSMPLK</sequence>
<comment type="caution">
    <text evidence="1">The sequence shown here is derived from an EMBL/GenBank/DDBJ whole genome shotgun (WGS) entry which is preliminary data.</text>
</comment>
<keyword evidence="2" id="KW-1185">Reference proteome</keyword>
<proteinExistence type="predicted"/>
<protein>
    <submittedName>
        <fullName evidence="1">Uncharacterized protein</fullName>
    </submittedName>
</protein>
<dbReference type="AlphaFoldDB" id="A0A8X6SZG3"/>
<evidence type="ECO:0000313" key="1">
    <source>
        <dbReference type="EMBL" id="GFY21016.1"/>
    </source>
</evidence>